<dbReference type="Proteomes" id="UP001163823">
    <property type="component" value="Chromosome 6"/>
</dbReference>
<evidence type="ECO:0000256" key="3">
    <source>
        <dbReference type="ARBA" id="ARBA00004906"/>
    </source>
</evidence>
<evidence type="ECO:0000256" key="10">
    <source>
        <dbReference type="ARBA" id="ARBA00022833"/>
    </source>
</evidence>
<evidence type="ECO:0000256" key="2">
    <source>
        <dbReference type="ARBA" id="ARBA00004413"/>
    </source>
</evidence>
<dbReference type="EMBL" id="JARAOO010000006">
    <property type="protein sequence ID" value="KAJ7965036.1"/>
    <property type="molecule type" value="Genomic_DNA"/>
</dbReference>
<dbReference type="GO" id="GO:0008270">
    <property type="term" value="F:zinc ion binding"/>
    <property type="evidence" value="ECO:0007669"/>
    <property type="project" value="UniProtKB-KW"/>
</dbReference>
<evidence type="ECO:0000256" key="5">
    <source>
        <dbReference type="ARBA" id="ARBA00022723"/>
    </source>
</evidence>
<keyword evidence="7 15" id="KW-0863">Zinc-finger</keyword>
<dbReference type="PANTHER" id="PTHR46475:SF7">
    <property type="entry name" value="REGULATORY PROTEIN, PUTATIVE-RELATED"/>
    <property type="match status" value="1"/>
</dbReference>
<dbReference type="PROSITE" id="PS50297">
    <property type="entry name" value="ANK_REP_REGION"/>
    <property type="match status" value="1"/>
</dbReference>
<keyword evidence="12" id="KW-0539">Nucleus</keyword>
<name>A0AAD7PR15_QUISA</name>
<feature type="domain" description="C2HC NPR-type" evidence="17">
    <location>
        <begin position="141"/>
        <end position="155"/>
    </location>
</feature>
<comment type="similarity">
    <text evidence="13">Belongs to the plant 'ANKYRIN-BTB/POZ' family. 'NPR1-like' subfamily.</text>
</comment>
<keyword evidence="6" id="KW-0677">Repeat</keyword>
<comment type="pathway">
    <text evidence="3">Protein modification; protein ubiquitination.</text>
</comment>
<keyword evidence="9" id="KW-0611">Plant defense</keyword>
<evidence type="ECO:0000259" key="17">
    <source>
        <dbReference type="PROSITE" id="PS52046"/>
    </source>
</evidence>
<evidence type="ECO:0000259" key="16">
    <source>
        <dbReference type="PROSITE" id="PS50097"/>
    </source>
</evidence>
<dbReference type="GO" id="GO:0005886">
    <property type="term" value="C:plasma membrane"/>
    <property type="evidence" value="ECO:0007669"/>
    <property type="project" value="UniProtKB-SubCell"/>
</dbReference>
<dbReference type="SUPFAM" id="SSF54695">
    <property type="entry name" value="POZ domain"/>
    <property type="match status" value="1"/>
</dbReference>
<dbReference type="KEGG" id="qsa:O6P43_014750"/>
<keyword evidence="19" id="KW-1185">Reference proteome</keyword>
<evidence type="ECO:0000256" key="7">
    <source>
        <dbReference type="ARBA" id="ARBA00022771"/>
    </source>
</evidence>
<keyword evidence="5" id="KW-0479">Metal-binding</keyword>
<dbReference type="Pfam" id="PF12313">
    <property type="entry name" value="NPR1_like_C"/>
    <property type="match status" value="1"/>
</dbReference>
<dbReference type="FunFam" id="3.30.710.10:FF:000110">
    <property type="entry name" value="Regulatory protein NPR3"/>
    <property type="match status" value="1"/>
</dbReference>
<dbReference type="PROSITE" id="PS52046">
    <property type="entry name" value="ZF_C2HC_NPR"/>
    <property type="match status" value="1"/>
</dbReference>
<dbReference type="InterPro" id="IPR036770">
    <property type="entry name" value="Ankyrin_rpt-contain_sf"/>
</dbReference>
<dbReference type="InterPro" id="IPR011333">
    <property type="entry name" value="SKP1/BTB/POZ_sf"/>
</dbReference>
<dbReference type="Pfam" id="PF00651">
    <property type="entry name" value="BTB"/>
    <property type="match status" value="1"/>
</dbReference>
<evidence type="ECO:0000256" key="14">
    <source>
        <dbReference type="PROSITE-ProRule" id="PRU00023"/>
    </source>
</evidence>
<evidence type="ECO:0000313" key="19">
    <source>
        <dbReference type="Proteomes" id="UP001163823"/>
    </source>
</evidence>
<evidence type="ECO:0000256" key="4">
    <source>
        <dbReference type="ARBA" id="ARBA00022458"/>
    </source>
</evidence>
<comment type="subcellular location">
    <subcellularLocation>
        <location evidence="2">Cell membrane</location>
        <topology evidence="2">Peripheral membrane protein</topology>
        <orientation evidence="2">Cytoplasmic side</orientation>
    </subcellularLocation>
    <subcellularLocation>
        <location evidence="1">Nucleus</location>
    </subcellularLocation>
</comment>
<feature type="domain" description="BTB" evidence="16">
    <location>
        <begin position="61"/>
        <end position="138"/>
    </location>
</feature>
<accession>A0AAD7PR15</accession>
<dbReference type="AlphaFoldDB" id="A0AAD7PR15"/>
<dbReference type="PROSITE" id="PS50088">
    <property type="entry name" value="ANK_REPEAT"/>
    <property type="match status" value="1"/>
</dbReference>
<comment type="caution">
    <text evidence="18">The sequence shown here is derived from an EMBL/GenBank/DDBJ whole genome shotgun (WGS) entry which is preliminary data.</text>
</comment>
<evidence type="ECO:0000256" key="9">
    <source>
        <dbReference type="ARBA" id="ARBA00022821"/>
    </source>
</evidence>
<reference evidence="18" key="1">
    <citation type="journal article" date="2023" name="Science">
        <title>Elucidation of the pathway for biosynthesis of saponin adjuvants from the soapbark tree.</title>
        <authorList>
            <person name="Reed J."/>
            <person name="Orme A."/>
            <person name="El-Demerdash A."/>
            <person name="Owen C."/>
            <person name="Martin L.B.B."/>
            <person name="Misra R.C."/>
            <person name="Kikuchi S."/>
            <person name="Rejzek M."/>
            <person name="Martin A.C."/>
            <person name="Harkess A."/>
            <person name="Leebens-Mack J."/>
            <person name="Louveau T."/>
            <person name="Stephenson M.J."/>
            <person name="Osbourn A."/>
        </authorList>
    </citation>
    <scope>NUCLEOTIDE SEQUENCE</scope>
    <source>
        <strain evidence="18">S10</strain>
    </source>
</reference>
<evidence type="ECO:0000256" key="1">
    <source>
        <dbReference type="ARBA" id="ARBA00004123"/>
    </source>
</evidence>
<dbReference type="Gene3D" id="1.25.40.20">
    <property type="entry name" value="Ankyrin repeat-containing domain"/>
    <property type="match status" value="1"/>
</dbReference>
<evidence type="ECO:0000256" key="6">
    <source>
        <dbReference type="ARBA" id="ARBA00022737"/>
    </source>
</evidence>
<keyword evidence="8" id="KW-0833">Ubl conjugation pathway</keyword>
<dbReference type="Gene3D" id="3.30.710.10">
    <property type="entry name" value="Potassium Channel Kv1.1, Chain A"/>
    <property type="match status" value="1"/>
</dbReference>
<dbReference type="InterPro" id="IPR002110">
    <property type="entry name" value="Ankyrin_rpt"/>
</dbReference>
<proteinExistence type="inferred from homology"/>
<sequence>MDTVNEVSSSLTFASSYLSNGSCNDNISTCNDPGPSIENLSLSKLSGNFEKLLIDPEYDYSDAEIVVEGIAVPVHRCILASRSQFFHKLFKKRNDSSAKEDGKPRYLMTDLVPNGGVGYEAFNIFLHYLYTGKLKASPPEVSTCVDEACAHDACRPAINYAVELMYASATFQMKELILLAQRRLLNFVEKAFAEDVVPILLVAFRCQLNQLLSHCIHRLARSNLDSVSLERELPCEVSKEIKLLRVKSQPEDESTVMEVDSIHEKSIRRIHKALDCDDVELVKLLLNESDVTLDDAYALHYASAYCDPKVVKEVLSLEPADINLRNSRGYTILHVAARRKEPSVLVALLTKGAHVSDTTLDGQTAVAICRRLTRPKDYNEKTVHGKESNKDLICIDLLEREMRRNTMSAKISDSSQLIADDLHMRLDYLENRVAFARILFPAEARVAMEIADADSTSMYTGLSTRKGSSGNLREVNLNETPSVQTKRLQLRLQALLKTVEMGRRYFPHCSELLDKLLEYDMPDVFFLEKGSAEEQRTKKLRFKELKDDVQKAFHKDMAEKNWSGLSSTSSPKEVLGYKARKRSSLRLIIFIEV</sequence>
<dbReference type="SMART" id="SM00225">
    <property type="entry name" value="BTB"/>
    <property type="match status" value="1"/>
</dbReference>
<dbReference type="GO" id="GO:0009862">
    <property type="term" value="P:systemic acquired resistance, salicylic acid mediated signaling pathway"/>
    <property type="evidence" value="ECO:0007669"/>
    <property type="project" value="InterPro"/>
</dbReference>
<dbReference type="SMART" id="SM00248">
    <property type="entry name" value="ANK"/>
    <property type="match status" value="3"/>
</dbReference>
<dbReference type="FunFam" id="1.25.40.20:FF:000123">
    <property type="entry name" value="regulatory protein NPR3-like"/>
    <property type="match status" value="1"/>
</dbReference>
<dbReference type="PANTHER" id="PTHR46475">
    <property type="entry name" value="REGULATORY PROTEIN NPR3"/>
    <property type="match status" value="1"/>
</dbReference>
<evidence type="ECO:0000256" key="15">
    <source>
        <dbReference type="PROSITE-ProRule" id="PRU01391"/>
    </source>
</evidence>
<dbReference type="InterPro" id="IPR021094">
    <property type="entry name" value="NPR1/NIM1-like_C"/>
</dbReference>
<dbReference type="GO" id="GO:0050832">
    <property type="term" value="P:defense response to fungus"/>
    <property type="evidence" value="ECO:0007669"/>
    <property type="project" value="TreeGrafter"/>
</dbReference>
<comment type="caution">
    <text evidence="15">Lacks conserved residue(s) required for the propagation of feature annotation.</text>
</comment>
<dbReference type="GO" id="GO:2000022">
    <property type="term" value="P:regulation of jasmonic acid mediated signaling pathway"/>
    <property type="evidence" value="ECO:0007669"/>
    <property type="project" value="InterPro"/>
</dbReference>
<dbReference type="GO" id="GO:0005634">
    <property type="term" value="C:nucleus"/>
    <property type="evidence" value="ECO:0007669"/>
    <property type="project" value="UniProtKB-SubCell"/>
</dbReference>
<dbReference type="InterPro" id="IPR000210">
    <property type="entry name" value="BTB/POZ_dom"/>
</dbReference>
<dbReference type="CDD" id="cd18310">
    <property type="entry name" value="BTB_POZ_NPR_plant"/>
    <property type="match status" value="1"/>
</dbReference>
<dbReference type="PROSITE" id="PS50097">
    <property type="entry name" value="BTB"/>
    <property type="match status" value="1"/>
</dbReference>
<keyword evidence="11 14" id="KW-0040">ANK repeat</keyword>
<dbReference type="GO" id="GO:0042742">
    <property type="term" value="P:defense response to bacterium"/>
    <property type="evidence" value="ECO:0007669"/>
    <property type="project" value="TreeGrafter"/>
</dbReference>
<protein>
    <submittedName>
        <fullName evidence="18">Regulatory protein NPR1</fullName>
    </submittedName>
</protein>
<feature type="repeat" description="ANK" evidence="14">
    <location>
        <begin position="328"/>
        <end position="360"/>
    </location>
</feature>
<evidence type="ECO:0000256" key="8">
    <source>
        <dbReference type="ARBA" id="ARBA00022786"/>
    </source>
</evidence>
<dbReference type="InterPro" id="IPR057250">
    <property type="entry name" value="Znf_C2HC_NPR-type"/>
</dbReference>
<gene>
    <name evidence="18" type="ORF">O6P43_014750</name>
</gene>
<dbReference type="Pfam" id="PF12796">
    <property type="entry name" value="Ank_2"/>
    <property type="match status" value="1"/>
</dbReference>
<keyword evidence="4" id="KW-0536">Nodulation</keyword>
<evidence type="ECO:0000256" key="12">
    <source>
        <dbReference type="ARBA" id="ARBA00023242"/>
    </source>
</evidence>
<evidence type="ECO:0000256" key="13">
    <source>
        <dbReference type="ARBA" id="ARBA00044947"/>
    </source>
</evidence>
<keyword evidence="10" id="KW-0862">Zinc</keyword>
<dbReference type="GO" id="GO:2000031">
    <property type="term" value="P:regulation of salicylic acid mediated signaling pathway"/>
    <property type="evidence" value="ECO:0007669"/>
    <property type="project" value="InterPro"/>
</dbReference>
<dbReference type="GO" id="GO:0009877">
    <property type="term" value="P:nodulation"/>
    <property type="evidence" value="ECO:0007669"/>
    <property type="project" value="UniProtKB-KW"/>
</dbReference>
<evidence type="ECO:0000256" key="11">
    <source>
        <dbReference type="ARBA" id="ARBA00023043"/>
    </source>
</evidence>
<dbReference type="InterPro" id="IPR044292">
    <property type="entry name" value="NPR"/>
</dbReference>
<dbReference type="SUPFAM" id="SSF48403">
    <property type="entry name" value="Ankyrin repeat"/>
    <property type="match status" value="1"/>
</dbReference>
<organism evidence="18 19">
    <name type="scientific">Quillaja saponaria</name>
    <name type="common">Soap bark tree</name>
    <dbReference type="NCBI Taxonomy" id="32244"/>
    <lineage>
        <taxon>Eukaryota</taxon>
        <taxon>Viridiplantae</taxon>
        <taxon>Streptophyta</taxon>
        <taxon>Embryophyta</taxon>
        <taxon>Tracheophyta</taxon>
        <taxon>Spermatophyta</taxon>
        <taxon>Magnoliopsida</taxon>
        <taxon>eudicotyledons</taxon>
        <taxon>Gunneridae</taxon>
        <taxon>Pentapetalae</taxon>
        <taxon>rosids</taxon>
        <taxon>fabids</taxon>
        <taxon>Fabales</taxon>
        <taxon>Quillajaceae</taxon>
        <taxon>Quillaja</taxon>
    </lineage>
</organism>
<evidence type="ECO:0000313" key="18">
    <source>
        <dbReference type="EMBL" id="KAJ7965036.1"/>
    </source>
</evidence>